<keyword evidence="2" id="KW-0472">Membrane</keyword>
<proteinExistence type="predicted"/>
<evidence type="ECO:0000256" key="1">
    <source>
        <dbReference type="SAM" id="MobiDB-lite"/>
    </source>
</evidence>
<feature type="region of interest" description="Disordered" evidence="1">
    <location>
        <begin position="1"/>
        <end position="33"/>
    </location>
</feature>
<keyword evidence="2" id="KW-1133">Transmembrane helix</keyword>
<sequence length="178" mass="19989">MVDPKDNERDRIMNPAQPDDEHAEESLFDDDTDLPEDPLLEESLRGLPEIKVPSTFLPNVMFQVYEKHARERISIPQVLLISAVLLILTIGFFTLDIYDYMAGHDIDSFSQGMSIKVKAVLAQFDEWLSAFGGLVSASWQIVSGSLGYFFKNVSIGIQILILLMILALGFGAKRLLNR</sequence>
<evidence type="ECO:0000313" key="4">
    <source>
        <dbReference type="Proteomes" id="UP000663929"/>
    </source>
</evidence>
<dbReference type="KEGG" id="scor:J3U87_11635"/>
<accession>A0A8A4TUE8</accession>
<dbReference type="Proteomes" id="UP000663929">
    <property type="component" value="Chromosome"/>
</dbReference>
<feature type="transmembrane region" description="Helical" evidence="2">
    <location>
        <begin position="153"/>
        <end position="172"/>
    </location>
</feature>
<keyword evidence="4" id="KW-1185">Reference proteome</keyword>
<feature type="compositionally biased region" description="Basic and acidic residues" evidence="1">
    <location>
        <begin position="1"/>
        <end position="12"/>
    </location>
</feature>
<feature type="compositionally biased region" description="Acidic residues" evidence="1">
    <location>
        <begin position="21"/>
        <end position="33"/>
    </location>
</feature>
<feature type="transmembrane region" description="Helical" evidence="2">
    <location>
        <begin position="78"/>
        <end position="98"/>
    </location>
</feature>
<organism evidence="3 4">
    <name type="scientific">Sulfidibacter corallicola</name>
    <dbReference type="NCBI Taxonomy" id="2818388"/>
    <lineage>
        <taxon>Bacteria</taxon>
        <taxon>Pseudomonadati</taxon>
        <taxon>Acidobacteriota</taxon>
        <taxon>Holophagae</taxon>
        <taxon>Acanthopleuribacterales</taxon>
        <taxon>Acanthopleuribacteraceae</taxon>
        <taxon>Sulfidibacter</taxon>
    </lineage>
</organism>
<dbReference type="RefSeq" id="WP_237383201.1">
    <property type="nucleotide sequence ID" value="NZ_CP071793.1"/>
</dbReference>
<dbReference type="AlphaFoldDB" id="A0A8A4TUE8"/>
<protein>
    <submittedName>
        <fullName evidence="3">Uncharacterized protein</fullName>
    </submittedName>
</protein>
<dbReference type="EMBL" id="CP071793">
    <property type="protein sequence ID" value="QTD53103.1"/>
    <property type="molecule type" value="Genomic_DNA"/>
</dbReference>
<reference evidence="3" key="1">
    <citation type="submission" date="2021-03" db="EMBL/GenBank/DDBJ databases">
        <title>Acanthopleuribacteraceae sp. M133.</title>
        <authorList>
            <person name="Wang G."/>
        </authorList>
    </citation>
    <scope>NUCLEOTIDE SEQUENCE</scope>
    <source>
        <strain evidence="3">M133</strain>
    </source>
</reference>
<evidence type="ECO:0000313" key="3">
    <source>
        <dbReference type="EMBL" id="QTD53103.1"/>
    </source>
</evidence>
<evidence type="ECO:0000256" key="2">
    <source>
        <dbReference type="SAM" id="Phobius"/>
    </source>
</evidence>
<keyword evidence="2" id="KW-0812">Transmembrane</keyword>
<gene>
    <name evidence="3" type="ORF">J3U87_11635</name>
</gene>
<name>A0A8A4TUE8_SULCO</name>